<evidence type="ECO:0000256" key="6">
    <source>
        <dbReference type="SAM" id="Phobius"/>
    </source>
</evidence>
<gene>
    <name evidence="7" type="ORF">SAMN02745157_4196</name>
</gene>
<evidence type="ECO:0000313" key="7">
    <source>
        <dbReference type="EMBL" id="SHG39231.1"/>
    </source>
</evidence>
<evidence type="ECO:0000256" key="3">
    <source>
        <dbReference type="ARBA" id="ARBA00022692"/>
    </source>
</evidence>
<comment type="subcellular location">
    <subcellularLocation>
        <location evidence="1">Membrane</location>
        <topology evidence="1">Multi-pass membrane protein</topology>
    </subcellularLocation>
</comment>
<accession>A0A1M5JFE7</accession>
<evidence type="ECO:0000256" key="5">
    <source>
        <dbReference type="ARBA" id="ARBA00023136"/>
    </source>
</evidence>
<keyword evidence="5 6" id="KW-0472">Membrane</keyword>
<feature type="transmembrane region" description="Helical" evidence="6">
    <location>
        <begin position="89"/>
        <end position="108"/>
    </location>
</feature>
<dbReference type="Proteomes" id="UP000184485">
    <property type="component" value="Unassembled WGS sequence"/>
</dbReference>
<dbReference type="InterPro" id="IPR003339">
    <property type="entry name" value="ABC/ECF_trnsptr_transmembrane"/>
</dbReference>
<feature type="transmembrane region" description="Helical" evidence="6">
    <location>
        <begin position="66"/>
        <end position="83"/>
    </location>
</feature>
<comment type="similarity">
    <text evidence="2">Belongs to the CbiQ family.</text>
</comment>
<dbReference type="AlphaFoldDB" id="A0A1M5JFE7"/>
<protein>
    <submittedName>
        <fullName evidence="7">Biotin transport system permease protein</fullName>
    </submittedName>
</protein>
<organism evidence="7 8">
    <name type="scientific">Kaistia soli DSM 19436</name>
    <dbReference type="NCBI Taxonomy" id="1122133"/>
    <lineage>
        <taxon>Bacteria</taxon>
        <taxon>Pseudomonadati</taxon>
        <taxon>Pseudomonadota</taxon>
        <taxon>Alphaproteobacteria</taxon>
        <taxon>Hyphomicrobiales</taxon>
        <taxon>Kaistiaceae</taxon>
        <taxon>Kaistia</taxon>
    </lineage>
</organism>
<reference evidence="7 8" key="1">
    <citation type="submission" date="2016-11" db="EMBL/GenBank/DDBJ databases">
        <authorList>
            <person name="Jaros S."/>
            <person name="Januszkiewicz K."/>
            <person name="Wedrychowicz H."/>
        </authorList>
    </citation>
    <scope>NUCLEOTIDE SEQUENCE [LARGE SCALE GENOMIC DNA]</scope>
    <source>
        <strain evidence="7 8">DSM 19436</strain>
    </source>
</reference>
<evidence type="ECO:0000313" key="8">
    <source>
        <dbReference type="Proteomes" id="UP000184485"/>
    </source>
</evidence>
<evidence type="ECO:0000256" key="1">
    <source>
        <dbReference type="ARBA" id="ARBA00004141"/>
    </source>
</evidence>
<dbReference type="EMBL" id="FQUP01000004">
    <property type="protein sequence ID" value="SHG39231.1"/>
    <property type="molecule type" value="Genomic_DNA"/>
</dbReference>
<dbReference type="RefSeq" id="WP_073056755.1">
    <property type="nucleotide sequence ID" value="NZ_FQUP01000004.1"/>
</dbReference>
<keyword evidence="3 6" id="KW-0812">Transmembrane</keyword>
<evidence type="ECO:0000256" key="2">
    <source>
        <dbReference type="ARBA" id="ARBA00008564"/>
    </source>
</evidence>
<dbReference type="PANTHER" id="PTHR33514">
    <property type="entry name" value="PROTEIN ABCI12, CHLOROPLASTIC"/>
    <property type="match status" value="1"/>
</dbReference>
<keyword evidence="8" id="KW-1185">Reference proteome</keyword>
<keyword evidence="4 6" id="KW-1133">Transmembrane helix</keyword>
<dbReference type="GO" id="GO:0005886">
    <property type="term" value="C:plasma membrane"/>
    <property type="evidence" value="ECO:0007669"/>
    <property type="project" value="UniProtKB-ARBA"/>
</dbReference>
<dbReference type="Pfam" id="PF02361">
    <property type="entry name" value="CbiQ"/>
    <property type="match status" value="1"/>
</dbReference>
<feature type="transmembrane region" description="Helical" evidence="6">
    <location>
        <begin position="22"/>
        <end position="54"/>
    </location>
</feature>
<dbReference type="STRING" id="1122133.SAMN02745157_4196"/>
<sequence>MTVGLYTIGSSWLHRLPAGPKVGALLAASLALFLIASPLAALLAVPIAAGVYLSTGAPPGRLLRDLRGPALLIGFVFLFHLAFGSAEDGALAVARFGTLILLASAVTLTTPVSEMAELVEWLLGPLARFGFRPEKVGLAIALAIRFIPVIAEEYRHIREAQAARGLGGNPLALIVPLVIRALKAADALADAIDARGYDA</sequence>
<evidence type="ECO:0000256" key="4">
    <source>
        <dbReference type="ARBA" id="ARBA00022989"/>
    </source>
</evidence>
<dbReference type="PANTHER" id="PTHR33514:SF13">
    <property type="entry name" value="PROTEIN ABCI12, CHLOROPLASTIC"/>
    <property type="match status" value="1"/>
</dbReference>
<proteinExistence type="inferred from homology"/>
<name>A0A1M5JFE7_9HYPH</name>
<dbReference type="CDD" id="cd16914">
    <property type="entry name" value="EcfT"/>
    <property type="match status" value="1"/>
</dbReference>